<dbReference type="PANTHER" id="PTHR33336">
    <property type="entry name" value="QUINOL MONOOXYGENASE YGIN-RELATED"/>
    <property type="match status" value="1"/>
</dbReference>
<keyword evidence="3" id="KW-1185">Reference proteome</keyword>
<evidence type="ECO:0000313" key="3">
    <source>
        <dbReference type="Proteomes" id="UP000199564"/>
    </source>
</evidence>
<dbReference type="AlphaFoldDB" id="A0A1I5I971"/>
<gene>
    <name evidence="2" type="ORF">SAMN04488519_108160</name>
</gene>
<dbReference type="RefSeq" id="WP_091654909.1">
    <property type="nucleotide sequence ID" value="NZ_FOVW01000008.1"/>
</dbReference>
<dbReference type="GO" id="GO:0004497">
    <property type="term" value="F:monooxygenase activity"/>
    <property type="evidence" value="ECO:0007669"/>
    <property type="project" value="UniProtKB-KW"/>
</dbReference>
<dbReference type="PROSITE" id="PS51725">
    <property type="entry name" value="ABM"/>
    <property type="match status" value="1"/>
</dbReference>
<dbReference type="SUPFAM" id="SSF54909">
    <property type="entry name" value="Dimeric alpha+beta barrel"/>
    <property type="match status" value="1"/>
</dbReference>
<dbReference type="InterPro" id="IPR011008">
    <property type="entry name" value="Dimeric_a/b-barrel"/>
</dbReference>
<dbReference type="InterPro" id="IPR050744">
    <property type="entry name" value="AI-2_Isomerase_LsrG"/>
</dbReference>
<dbReference type="GO" id="GO:0005829">
    <property type="term" value="C:cytosol"/>
    <property type="evidence" value="ECO:0007669"/>
    <property type="project" value="TreeGrafter"/>
</dbReference>
<dbReference type="InterPro" id="IPR007138">
    <property type="entry name" value="ABM_dom"/>
</dbReference>
<dbReference type="Pfam" id="PF03992">
    <property type="entry name" value="ABM"/>
    <property type="match status" value="1"/>
</dbReference>
<dbReference type="PANTHER" id="PTHR33336:SF1">
    <property type="entry name" value="(4S)-4-HYDROXY-5-PHOSPHONOOXYPENTANE-2,3-DIONE ISOMERASE"/>
    <property type="match status" value="1"/>
</dbReference>
<keyword evidence="2" id="KW-0560">Oxidoreductase</keyword>
<dbReference type="EMBL" id="FOVW01000008">
    <property type="protein sequence ID" value="SFO57102.1"/>
    <property type="molecule type" value="Genomic_DNA"/>
</dbReference>
<sequence>MLIRVVRMTFQEDKVEAFLENFESHKKSIRKFPGCRHLELWRDENKKNIFMTYSHWESESALNQYRDSELFKSVWTFTKSLFSDKPVAFSSKKLQEVPE</sequence>
<dbReference type="STRING" id="226506.SAMN04488519_108160"/>
<organism evidence="2 3">
    <name type="scientific">Algoriphagus ornithinivorans</name>
    <dbReference type="NCBI Taxonomy" id="226506"/>
    <lineage>
        <taxon>Bacteria</taxon>
        <taxon>Pseudomonadati</taxon>
        <taxon>Bacteroidota</taxon>
        <taxon>Cytophagia</taxon>
        <taxon>Cytophagales</taxon>
        <taxon>Cyclobacteriaceae</taxon>
        <taxon>Algoriphagus</taxon>
    </lineage>
</organism>
<name>A0A1I5I971_9BACT</name>
<dbReference type="Proteomes" id="UP000199564">
    <property type="component" value="Unassembled WGS sequence"/>
</dbReference>
<dbReference type="Gene3D" id="3.30.70.100">
    <property type="match status" value="1"/>
</dbReference>
<evidence type="ECO:0000259" key="1">
    <source>
        <dbReference type="PROSITE" id="PS51725"/>
    </source>
</evidence>
<reference evidence="3" key="1">
    <citation type="submission" date="2016-10" db="EMBL/GenBank/DDBJ databases">
        <authorList>
            <person name="Varghese N."/>
            <person name="Submissions S."/>
        </authorList>
    </citation>
    <scope>NUCLEOTIDE SEQUENCE [LARGE SCALE GENOMIC DNA]</scope>
    <source>
        <strain evidence="3">DSM 15282</strain>
    </source>
</reference>
<protein>
    <submittedName>
        <fullName evidence="2">Quinol monooxygenase YgiN</fullName>
    </submittedName>
</protein>
<keyword evidence="2" id="KW-0503">Monooxygenase</keyword>
<accession>A0A1I5I971</accession>
<feature type="domain" description="ABM" evidence="1">
    <location>
        <begin position="2"/>
        <end position="93"/>
    </location>
</feature>
<evidence type="ECO:0000313" key="2">
    <source>
        <dbReference type="EMBL" id="SFO57102.1"/>
    </source>
</evidence>
<proteinExistence type="predicted"/>